<proteinExistence type="inferred from homology"/>
<evidence type="ECO:0000313" key="10">
    <source>
        <dbReference type="EMBL" id="KXN72238.1"/>
    </source>
</evidence>
<keyword evidence="6" id="KW-0539">Nucleus</keyword>
<dbReference type="SUPFAM" id="SSF47113">
    <property type="entry name" value="Histone-fold"/>
    <property type="match status" value="1"/>
</dbReference>
<feature type="region of interest" description="Disordered" evidence="8">
    <location>
        <begin position="1"/>
        <end position="47"/>
    </location>
</feature>
<dbReference type="PROSITE" id="PS00959">
    <property type="entry name" value="HISTONE_H3_2"/>
    <property type="match status" value="1"/>
</dbReference>
<dbReference type="FunFam" id="1.10.20.10:FF:000085">
    <property type="entry name" value="Histone H3.2"/>
    <property type="match status" value="1"/>
</dbReference>
<keyword evidence="5" id="KW-0238">DNA-binding</keyword>
<feature type="compositionally biased region" description="Basic and acidic residues" evidence="8">
    <location>
        <begin position="27"/>
        <end position="42"/>
    </location>
</feature>
<reference evidence="10 11" key="1">
    <citation type="journal article" date="2015" name="Genome Biol. Evol.">
        <title>Phylogenomic analyses indicate that early fungi evolved digesting cell walls of algal ancestors of land plants.</title>
        <authorList>
            <person name="Chang Y."/>
            <person name="Wang S."/>
            <person name="Sekimoto S."/>
            <person name="Aerts A.L."/>
            <person name="Choi C."/>
            <person name="Clum A."/>
            <person name="LaButti K.M."/>
            <person name="Lindquist E.A."/>
            <person name="Yee Ngan C."/>
            <person name="Ohm R.A."/>
            <person name="Salamov A.A."/>
            <person name="Grigoriev I.V."/>
            <person name="Spatafora J.W."/>
            <person name="Berbee M.L."/>
        </authorList>
    </citation>
    <scope>NUCLEOTIDE SEQUENCE [LARGE SCALE GENOMIC DNA]</scope>
    <source>
        <strain evidence="10 11">NRRL 28638</strain>
    </source>
</reference>
<organism evidence="10 11">
    <name type="scientific">Conidiobolus coronatus (strain ATCC 28846 / CBS 209.66 / NRRL 28638)</name>
    <name type="common">Delacroixia coronata</name>
    <dbReference type="NCBI Taxonomy" id="796925"/>
    <lineage>
        <taxon>Eukaryota</taxon>
        <taxon>Fungi</taxon>
        <taxon>Fungi incertae sedis</taxon>
        <taxon>Zoopagomycota</taxon>
        <taxon>Entomophthoromycotina</taxon>
        <taxon>Entomophthoromycetes</taxon>
        <taxon>Entomophthorales</taxon>
        <taxon>Ancylistaceae</taxon>
        <taxon>Conidiobolus</taxon>
    </lineage>
</organism>
<feature type="domain" description="Core Histone H2A/H2B/H3" evidence="9">
    <location>
        <begin position="54"/>
        <end position="135"/>
    </location>
</feature>
<dbReference type="InterPro" id="IPR009072">
    <property type="entry name" value="Histone-fold"/>
</dbReference>
<gene>
    <name evidence="10" type="ORF">CONCODRAFT_37182</name>
</gene>
<dbReference type="Pfam" id="PF00125">
    <property type="entry name" value="Histone"/>
    <property type="match status" value="1"/>
</dbReference>
<dbReference type="Gene3D" id="1.10.20.10">
    <property type="entry name" value="Histone, subunit A"/>
    <property type="match status" value="1"/>
</dbReference>
<dbReference type="SMART" id="SM00428">
    <property type="entry name" value="H3"/>
    <property type="match status" value="1"/>
</dbReference>
<keyword evidence="4" id="KW-0158">Chromosome</keyword>
<dbReference type="GO" id="GO:0003677">
    <property type="term" value="F:DNA binding"/>
    <property type="evidence" value="ECO:0007669"/>
    <property type="project" value="UniProtKB-KW"/>
</dbReference>
<evidence type="ECO:0000256" key="1">
    <source>
        <dbReference type="ARBA" id="ARBA00004123"/>
    </source>
</evidence>
<dbReference type="GO" id="GO:0030527">
    <property type="term" value="F:structural constituent of chromatin"/>
    <property type="evidence" value="ECO:0007669"/>
    <property type="project" value="InterPro"/>
</dbReference>
<dbReference type="Proteomes" id="UP000070444">
    <property type="component" value="Unassembled WGS sequence"/>
</dbReference>
<dbReference type="EMBL" id="KQ964457">
    <property type="protein sequence ID" value="KXN72238.1"/>
    <property type="molecule type" value="Genomic_DNA"/>
</dbReference>
<dbReference type="AlphaFoldDB" id="A0A137PB54"/>
<dbReference type="GO" id="GO:0000786">
    <property type="term" value="C:nucleosome"/>
    <property type="evidence" value="ECO:0007669"/>
    <property type="project" value="UniProtKB-KW"/>
</dbReference>
<evidence type="ECO:0000256" key="2">
    <source>
        <dbReference type="ARBA" id="ARBA00004286"/>
    </source>
</evidence>
<keyword evidence="11" id="KW-1185">Reference proteome</keyword>
<dbReference type="PANTHER" id="PTHR11426">
    <property type="entry name" value="HISTONE H3"/>
    <property type="match status" value="1"/>
</dbReference>
<dbReference type="InterPro" id="IPR007125">
    <property type="entry name" value="H2A/H2B/H3"/>
</dbReference>
<evidence type="ECO:0000256" key="8">
    <source>
        <dbReference type="SAM" id="MobiDB-lite"/>
    </source>
</evidence>
<keyword evidence="7" id="KW-0544">Nucleosome core</keyword>
<dbReference type="InterPro" id="IPR000164">
    <property type="entry name" value="Histone_H3/CENP-A"/>
</dbReference>
<accession>A0A137PB54</accession>
<comment type="subcellular location">
    <subcellularLocation>
        <location evidence="2">Chromosome</location>
    </subcellularLocation>
    <subcellularLocation>
        <location evidence="1">Nucleus</location>
    </subcellularLocation>
</comment>
<evidence type="ECO:0000256" key="6">
    <source>
        <dbReference type="ARBA" id="ARBA00023242"/>
    </source>
</evidence>
<sequence>MARTKQTARKSTGGSNGKLMTPRKRSLLKDIKDKKYKSDPGLKRRLNNGEGVIRDIHKFTTNSDSLIRKLPFQRLVREIAHEIKTDIRFQKSAVDAIQEATESYLVRLFQDANLCVLHSKRVTIMPRDLVLAQKIRGEKFTMR</sequence>
<dbReference type="CDD" id="cd22911">
    <property type="entry name" value="HFD_H3"/>
    <property type="match status" value="1"/>
</dbReference>
<dbReference type="PRINTS" id="PR00622">
    <property type="entry name" value="HISTONEH3"/>
</dbReference>
<protein>
    <submittedName>
        <fullName evidence="10">Histone H3.1</fullName>
    </submittedName>
</protein>
<evidence type="ECO:0000313" key="11">
    <source>
        <dbReference type="Proteomes" id="UP000070444"/>
    </source>
</evidence>
<evidence type="ECO:0000256" key="3">
    <source>
        <dbReference type="ARBA" id="ARBA00010343"/>
    </source>
</evidence>
<comment type="similarity">
    <text evidence="3">Belongs to the histone H3 family.</text>
</comment>
<evidence type="ECO:0000256" key="5">
    <source>
        <dbReference type="ARBA" id="ARBA00023125"/>
    </source>
</evidence>
<evidence type="ECO:0000259" key="9">
    <source>
        <dbReference type="Pfam" id="PF00125"/>
    </source>
</evidence>
<dbReference type="GO" id="GO:0005634">
    <property type="term" value="C:nucleus"/>
    <property type="evidence" value="ECO:0007669"/>
    <property type="project" value="UniProtKB-SubCell"/>
</dbReference>
<dbReference type="OrthoDB" id="842664at2759"/>
<name>A0A137PB54_CONC2</name>
<dbReference type="STRING" id="796925.A0A137PB54"/>
<evidence type="ECO:0000256" key="4">
    <source>
        <dbReference type="ARBA" id="ARBA00022454"/>
    </source>
</evidence>
<evidence type="ECO:0000256" key="7">
    <source>
        <dbReference type="ARBA" id="ARBA00023269"/>
    </source>
</evidence>
<dbReference type="GO" id="GO:0046982">
    <property type="term" value="F:protein heterodimerization activity"/>
    <property type="evidence" value="ECO:0007669"/>
    <property type="project" value="InterPro"/>
</dbReference>